<gene>
    <name evidence="2" type="ORF">J2853_009532</name>
</gene>
<comment type="caution">
    <text evidence="2">The sequence shown here is derived from an EMBL/GenBank/DDBJ whole genome shotgun (WGS) entry which is preliminary data.</text>
</comment>
<dbReference type="Proteomes" id="UP001225356">
    <property type="component" value="Unassembled WGS sequence"/>
</dbReference>
<evidence type="ECO:0000313" key="3">
    <source>
        <dbReference type="Proteomes" id="UP001225356"/>
    </source>
</evidence>
<sequence>MNALPTNVSSRVLAQHVDASGTCVRSPNADAWFPENGRPAGARKLCKGCPVIAECLELALREEAGLGRSRVQGVRGSRTPTERYRINRQRADFAAARQSADCSDDVASYNEEIAA</sequence>
<dbReference type="Pfam" id="PF02467">
    <property type="entry name" value="Whib"/>
    <property type="match status" value="1"/>
</dbReference>
<dbReference type="EMBL" id="JAUSQU010000002">
    <property type="protein sequence ID" value="MDP9850236.1"/>
    <property type="molecule type" value="Genomic_DNA"/>
</dbReference>
<evidence type="ECO:0000313" key="2">
    <source>
        <dbReference type="EMBL" id="MDP9850236.1"/>
    </source>
</evidence>
<dbReference type="InterPro" id="IPR034768">
    <property type="entry name" value="4FE4S_WBL"/>
</dbReference>
<feature type="domain" description="4Fe-4S Wbl-type" evidence="1">
    <location>
        <begin position="22"/>
        <end position="85"/>
    </location>
</feature>
<accession>A0ABT9QV09</accession>
<protein>
    <recommendedName>
        <fullName evidence="1">4Fe-4S Wbl-type domain-containing protein</fullName>
    </recommendedName>
</protein>
<keyword evidence="3" id="KW-1185">Reference proteome</keyword>
<evidence type="ECO:0000259" key="1">
    <source>
        <dbReference type="PROSITE" id="PS51674"/>
    </source>
</evidence>
<name>A0ABT9QV09_9ACTN</name>
<reference evidence="2 3" key="1">
    <citation type="submission" date="2023-07" db="EMBL/GenBank/DDBJ databases">
        <title>Sequencing the genomes of 1000 actinobacteria strains.</title>
        <authorList>
            <person name="Klenk H.-P."/>
        </authorList>
    </citation>
    <scope>NUCLEOTIDE SEQUENCE [LARGE SCALE GENOMIC DNA]</scope>
    <source>
        <strain evidence="2 3">DSM 46740</strain>
    </source>
</reference>
<dbReference type="PROSITE" id="PS51674">
    <property type="entry name" value="4FE4S_WBL"/>
    <property type="match status" value="1"/>
</dbReference>
<dbReference type="RefSeq" id="WP_307569161.1">
    <property type="nucleotide sequence ID" value="NZ_JAUSQU010000002.1"/>
</dbReference>
<proteinExistence type="predicted"/>
<organism evidence="2 3">
    <name type="scientific">Streptosporangium lutulentum</name>
    <dbReference type="NCBI Taxonomy" id="1461250"/>
    <lineage>
        <taxon>Bacteria</taxon>
        <taxon>Bacillati</taxon>
        <taxon>Actinomycetota</taxon>
        <taxon>Actinomycetes</taxon>
        <taxon>Streptosporangiales</taxon>
        <taxon>Streptosporangiaceae</taxon>
        <taxon>Streptosporangium</taxon>
    </lineage>
</organism>